<dbReference type="Gene3D" id="3.40.50.1820">
    <property type="entry name" value="alpha/beta hydrolase"/>
    <property type="match status" value="1"/>
</dbReference>
<dbReference type="Pfam" id="PF00450">
    <property type="entry name" value="Peptidase_S10"/>
    <property type="match status" value="1"/>
</dbReference>
<dbReference type="SUPFAM" id="SSF53474">
    <property type="entry name" value="alpha/beta-Hydrolases"/>
    <property type="match status" value="1"/>
</dbReference>
<name>A0A914MD29_MELIC</name>
<dbReference type="InterPro" id="IPR029058">
    <property type="entry name" value="AB_hydrolase_fold"/>
</dbReference>
<dbReference type="Proteomes" id="UP000887563">
    <property type="component" value="Unplaced"/>
</dbReference>
<accession>A0A914MD29</accession>
<dbReference type="GO" id="GO:0004185">
    <property type="term" value="F:serine-type carboxypeptidase activity"/>
    <property type="evidence" value="ECO:0007669"/>
    <property type="project" value="InterPro"/>
</dbReference>
<evidence type="ECO:0000313" key="3">
    <source>
        <dbReference type="WBParaSite" id="Minc3s01300g22596"/>
    </source>
</evidence>
<reference evidence="3" key="1">
    <citation type="submission" date="2022-11" db="UniProtKB">
        <authorList>
            <consortium name="WormBaseParasite"/>
        </authorList>
    </citation>
    <scope>IDENTIFICATION</scope>
</reference>
<dbReference type="GO" id="GO:0006508">
    <property type="term" value="P:proteolysis"/>
    <property type="evidence" value="ECO:0007669"/>
    <property type="project" value="InterPro"/>
</dbReference>
<proteinExistence type="inferred from homology"/>
<sequence length="54" mass="6163">MNYEAVKQFLQIHSSYRNYSVYITGESYAGIYIPMLASKIIDGQKNFGINLKAI</sequence>
<dbReference type="WBParaSite" id="Minc3s01300g22596">
    <property type="protein sequence ID" value="Minc3s01300g22596"/>
    <property type="gene ID" value="Minc3s01300g22596"/>
</dbReference>
<organism evidence="2 3">
    <name type="scientific">Meloidogyne incognita</name>
    <name type="common">Southern root-knot nematode worm</name>
    <name type="synonym">Oxyuris incognita</name>
    <dbReference type="NCBI Taxonomy" id="6306"/>
    <lineage>
        <taxon>Eukaryota</taxon>
        <taxon>Metazoa</taxon>
        <taxon>Ecdysozoa</taxon>
        <taxon>Nematoda</taxon>
        <taxon>Chromadorea</taxon>
        <taxon>Rhabditida</taxon>
        <taxon>Tylenchina</taxon>
        <taxon>Tylenchomorpha</taxon>
        <taxon>Tylenchoidea</taxon>
        <taxon>Meloidogynidae</taxon>
        <taxon>Meloidogyninae</taxon>
        <taxon>Meloidogyne</taxon>
        <taxon>Meloidogyne incognita group</taxon>
    </lineage>
</organism>
<protein>
    <submittedName>
        <fullName evidence="3">Carboxypeptidase</fullName>
    </submittedName>
</protein>
<dbReference type="AlphaFoldDB" id="A0A914MD29"/>
<dbReference type="PROSITE" id="PS00131">
    <property type="entry name" value="CARBOXYPEPT_SER_SER"/>
    <property type="match status" value="1"/>
</dbReference>
<dbReference type="InterPro" id="IPR018202">
    <property type="entry name" value="Ser_caboxypep_ser_AS"/>
</dbReference>
<comment type="similarity">
    <text evidence="1">Belongs to the peptidase S10 family.</text>
</comment>
<keyword evidence="2" id="KW-1185">Reference proteome</keyword>
<dbReference type="InterPro" id="IPR001563">
    <property type="entry name" value="Peptidase_S10"/>
</dbReference>
<evidence type="ECO:0000313" key="2">
    <source>
        <dbReference type="Proteomes" id="UP000887563"/>
    </source>
</evidence>
<evidence type="ECO:0000256" key="1">
    <source>
        <dbReference type="ARBA" id="ARBA00009431"/>
    </source>
</evidence>